<dbReference type="PROSITE" id="PS50179">
    <property type="entry name" value="VHS"/>
    <property type="match status" value="1"/>
</dbReference>
<dbReference type="GO" id="GO:0035091">
    <property type="term" value="F:phosphatidylinositol binding"/>
    <property type="evidence" value="ECO:0007669"/>
    <property type="project" value="InterPro"/>
</dbReference>
<dbReference type="InterPro" id="IPR002014">
    <property type="entry name" value="VHS_dom"/>
</dbReference>
<feature type="domain" description="VHS" evidence="4">
    <location>
        <begin position="31"/>
        <end position="90"/>
    </location>
</feature>
<feature type="compositionally biased region" description="Acidic residues" evidence="3">
    <location>
        <begin position="409"/>
        <end position="421"/>
    </location>
</feature>
<gene>
    <name evidence="6" type="ORF">NLI96_g2021</name>
</gene>
<feature type="region of interest" description="Disordered" evidence="3">
    <location>
        <begin position="91"/>
        <end position="160"/>
    </location>
</feature>
<dbReference type="InterPro" id="IPR004152">
    <property type="entry name" value="GAT_dom"/>
</dbReference>
<dbReference type="Gene3D" id="1.25.40.90">
    <property type="match status" value="1"/>
</dbReference>
<dbReference type="EMBL" id="JANAWD010000042">
    <property type="protein sequence ID" value="KAJ3489580.1"/>
    <property type="molecule type" value="Genomic_DNA"/>
</dbReference>
<dbReference type="GO" id="GO:0007015">
    <property type="term" value="P:actin filament organization"/>
    <property type="evidence" value="ECO:0007669"/>
    <property type="project" value="InterPro"/>
</dbReference>
<dbReference type="PANTHER" id="PTHR47789:SF1">
    <property type="entry name" value="LAS SEVENTEEN-BINDING PROTEIN 5"/>
    <property type="match status" value="1"/>
</dbReference>
<dbReference type="Pfam" id="PF00790">
    <property type="entry name" value="VHS"/>
    <property type="match status" value="1"/>
</dbReference>
<comment type="caution">
    <text evidence="6">The sequence shown here is derived from an EMBL/GenBank/DDBJ whole genome shotgun (WGS) entry which is preliminary data.</text>
</comment>
<dbReference type="Proteomes" id="UP001212997">
    <property type="component" value="Unassembled WGS sequence"/>
</dbReference>
<dbReference type="Gene3D" id="1.20.58.160">
    <property type="match status" value="1"/>
</dbReference>
<keyword evidence="2" id="KW-0653">Protein transport</keyword>
<dbReference type="GO" id="GO:0051666">
    <property type="term" value="P:actin cortical patch localization"/>
    <property type="evidence" value="ECO:0007669"/>
    <property type="project" value="TreeGrafter"/>
</dbReference>
<evidence type="ECO:0000313" key="6">
    <source>
        <dbReference type="EMBL" id="KAJ3489580.1"/>
    </source>
</evidence>
<accession>A0AAD5YMA3</accession>
<dbReference type="GO" id="GO:0007034">
    <property type="term" value="P:vacuolar transport"/>
    <property type="evidence" value="ECO:0007669"/>
    <property type="project" value="UniProtKB-ARBA"/>
</dbReference>
<dbReference type="GO" id="GO:0015031">
    <property type="term" value="P:protein transport"/>
    <property type="evidence" value="ECO:0007669"/>
    <property type="project" value="UniProtKB-KW"/>
</dbReference>
<proteinExistence type="predicted"/>
<evidence type="ECO:0000259" key="5">
    <source>
        <dbReference type="PROSITE" id="PS50909"/>
    </source>
</evidence>
<dbReference type="SUPFAM" id="SSF48464">
    <property type="entry name" value="ENTH/VHS domain"/>
    <property type="match status" value="1"/>
</dbReference>
<organism evidence="6 7">
    <name type="scientific">Meripilus lineatus</name>
    <dbReference type="NCBI Taxonomy" id="2056292"/>
    <lineage>
        <taxon>Eukaryota</taxon>
        <taxon>Fungi</taxon>
        <taxon>Dikarya</taxon>
        <taxon>Basidiomycota</taxon>
        <taxon>Agaricomycotina</taxon>
        <taxon>Agaricomycetes</taxon>
        <taxon>Polyporales</taxon>
        <taxon>Meripilaceae</taxon>
        <taxon>Meripilus</taxon>
    </lineage>
</organism>
<dbReference type="PANTHER" id="PTHR47789">
    <property type="entry name" value="LAS SEVENTEEN-BINDING PROTEIN 5"/>
    <property type="match status" value="1"/>
</dbReference>
<dbReference type="CDD" id="cd14232">
    <property type="entry name" value="GAT_LSB5"/>
    <property type="match status" value="1"/>
</dbReference>
<feature type="compositionally biased region" description="Basic and acidic residues" evidence="3">
    <location>
        <begin position="99"/>
        <end position="144"/>
    </location>
</feature>
<evidence type="ECO:0000256" key="2">
    <source>
        <dbReference type="ARBA" id="ARBA00022927"/>
    </source>
</evidence>
<keyword evidence="1" id="KW-0813">Transport</keyword>
<dbReference type="GO" id="GO:0030479">
    <property type="term" value="C:actin cortical patch"/>
    <property type="evidence" value="ECO:0007669"/>
    <property type="project" value="TreeGrafter"/>
</dbReference>
<dbReference type="PROSITE" id="PS50909">
    <property type="entry name" value="GAT"/>
    <property type="match status" value="1"/>
</dbReference>
<reference evidence="6" key="1">
    <citation type="submission" date="2022-07" db="EMBL/GenBank/DDBJ databases">
        <title>Genome Sequence of Physisporinus lineatus.</title>
        <authorList>
            <person name="Buettner E."/>
        </authorList>
    </citation>
    <scope>NUCLEOTIDE SEQUENCE</scope>
    <source>
        <strain evidence="6">VT162</strain>
    </source>
</reference>
<dbReference type="GO" id="GO:0006897">
    <property type="term" value="P:endocytosis"/>
    <property type="evidence" value="ECO:0007669"/>
    <property type="project" value="InterPro"/>
</dbReference>
<dbReference type="InterPro" id="IPR038425">
    <property type="entry name" value="GAT_sf"/>
</dbReference>
<sequence>MEIVISNIGPLSLVAIYPNTGVISSPRAPCIQILRALVENCGHKFQTSFADAQLTDAIKSLASDPSTDPKVKKKLLSVLISWHSQFKDDPFDASHGSIGHHDEALERRKREERERKEKKEEDKRKAKLAKEEEKAKQRREEELRRKRASQPRRRPFNFEEEKPQILTSIANASQASNNLVNAITLVNTEHDSLQENERVQECLEAAKLARKQIVRYIQMVENEDMIGTLIDTNERIITALETYDKLTKPSVTEDDVKDVQDSLAAAKIHDSEIGRLQEKQKAAVQRSLGRVTGQSVKERNVDSDPYQTGSSSHIHPDLQDLSFGPLGAEQSKLPPPMRPTTTRNASDDEDSNWRSGRGSLSDFSDYQSSDEETHNRASTSATTHRSRDYVTVSDEEGRVGTQKTRLLDDSEEDPFADPFAD</sequence>
<feature type="region of interest" description="Disordered" evidence="3">
    <location>
        <begin position="278"/>
        <end position="421"/>
    </location>
</feature>
<dbReference type="AlphaFoldDB" id="A0AAD5YMA3"/>
<evidence type="ECO:0000313" key="7">
    <source>
        <dbReference type="Proteomes" id="UP001212997"/>
    </source>
</evidence>
<dbReference type="InterPro" id="IPR044103">
    <property type="entry name" value="GAT_LSB5"/>
</dbReference>
<name>A0AAD5YMA3_9APHY</name>
<feature type="compositionally biased region" description="Basic residues" evidence="3">
    <location>
        <begin position="145"/>
        <end position="155"/>
    </location>
</feature>
<dbReference type="InterPro" id="IPR045007">
    <property type="entry name" value="LSB5"/>
</dbReference>
<evidence type="ECO:0000256" key="1">
    <source>
        <dbReference type="ARBA" id="ARBA00022448"/>
    </source>
</evidence>
<dbReference type="InterPro" id="IPR008942">
    <property type="entry name" value="ENTH_VHS"/>
</dbReference>
<protein>
    <recommendedName>
        <fullName evidence="8">VHS domain-containing protein</fullName>
    </recommendedName>
</protein>
<feature type="domain" description="GAT" evidence="5">
    <location>
        <begin position="118"/>
        <end position="248"/>
    </location>
</feature>
<evidence type="ECO:0008006" key="8">
    <source>
        <dbReference type="Google" id="ProtNLM"/>
    </source>
</evidence>
<keyword evidence="7" id="KW-1185">Reference proteome</keyword>
<evidence type="ECO:0000259" key="4">
    <source>
        <dbReference type="PROSITE" id="PS50179"/>
    </source>
</evidence>
<dbReference type="SUPFAM" id="SSF89009">
    <property type="entry name" value="GAT-like domain"/>
    <property type="match status" value="1"/>
</dbReference>
<dbReference type="GO" id="GO:0043130">
    <property type="term" value="F:ubiquitin binding"/>
    <property type="evidence" value="ECO:0007669"/>
    <property type="project" value="InterPro"/>
</dbReference>
<dbReference type="Pfam" id="PF03127">
    <property type="entry name" value="GAT"/>
    <property type="match status" value="1"/>
</dbReference>
<evidence type="ECO:0000256" key="3">
    <source>
        <dbReference type="SAM" id="MobiDB-lite"/>
    </source>
</evidence>